<evidence type="ECO:0000313" key="2">
    <source>
        <dbReference type="EMBL" id="PWN05075.1"/>
    </source>
</evidence>
<protein>
    <submittedName>
        <fullName evidence="2">YceI family protein</fullName>
    </submittedName>
</protein>
<organism evidence="2 3">
    <name type="scientific">Rhodohalobacter mucosus</name>
    <dbReference type="NCBI Taxonomy" id="2079485"/>
    <lineage>
        <taxon>Bacteria</taxon>
        <taxon>Pseudomonadati</taxon>
        <taxon>Balneolota</taxon>
        <taxon>Balneolia</taxon>
        <taxon>Balneolales</taxon>
        <taxon>Balneolaceae</taxon>
        <taxon>Rhodohalobacter</taxon>
    </lineage>
</organism>
<dbReference type="PANTHER" id="PTHR34406">
    <property type="entry name" value="PROTEIN YCEI"/>
    <property type="match status" value="1"/>
</dbReference>
<feature type="domain" description="Lipid/polyisoprenoid-binding YceI-like" evidence="1">
    <location>
        <begin position="44"/>
        <end position="205"/>
    </location>
</feature>
<proteinExistence type="predicted"/>
<dbReference type="Gene3D" id="2.40.128.110">
    <property type="entry name" value="Lipid/polyisoprenoid-binding, YceI-like"/>
    <property type="match status" value="1"/>
</dbReference>
<evidence type="ECO:0000313" key="3">
    <source>
        <dbReference type="Proteomes" id="UP000245533"/>
    </source>
</evidence>
<dbReference type="EMBL" id="QGGB01000012">
    <property type="protein sequence ID" value="PWN05075.1"/>
    <property type="molecule type" value="Genomic_DNA"/>
</dbReference>
<dbReference type="SUPFAM" id="SSF101874">
    <property type="entry name" value="YceI-like"/>
    <property type="match status" value="1"/>
</dbReference>
<gene>
    <name evidence="2" type="ORF">DDZ15_16080</name>
</gene>
<dbReference type="SMART" id="SM00867">
    <property type="entry name" value="YceI"/>
    <property type="match status" value="1"/>
</dbReference>
<sequence length="209" mass="23216">MKYRLQSVLFFAVLFFAAGTINGSLIAQIEYVPQDSSRLWIAGQSNVNQFECESREHRGEAIIFQTTTITGDTVTVDEDATKIMLEIDVEGIECGRNRMNRDLRNALKADDYPNITFVFNEIVSISENGHSNSVELEVNGLLTIAGVTREVNVHLTGYTLDDNRVRAEGSKEILMTDFGVEPPTAMLGLVKADNELTVHFDLIAARKAD</sequence>
<dbReference type="Proteomes" id="UP000245533">
    <property type="component" value="Unassembled WGS sequence"/>
</dbReference>
<comment type="caution">
    <text evidence="2">The sequence shown here is derived from an EMBL/GenBank/DDBJ whole genome shotgun (WGS) entry which is preliminary data.</text>
</comment>
<evidence type="ECO:0000259" key="1">
    <source>
        <dbReference type="SMART" id="SM00867"/>
    </source>
</evidence>
<reference evidence="2 3" key="1">
    <citation type="submission" date="2018-05" db="EMBL/GenBank/DDBJ databases">
        <title>Rhodohalobacter halophilus gen. nov., sp. nov., a moderately halophilic member of the family Balneolaceae.</title>
        <authorList>
            <person name="Liu Z.-W."/>
        </authorList>
    </citation>
    <scope>NUCLEOTIDE SEQUENCE [LARGE SCALE GENOMIC DNA]</scope>
    <source>
        <strain evidence="2 3">8A47</strain>
    </source>
</reference>
<dbReference type="Pfam" id="PF04264">
    <property type="entry name" value="YceI"/>
    <property type="match status" value="1"/>
</dbReference>
<keyword evidence="3" id="KW-1185">Reference proteome</keyword>
<dbReference type="OrthoDB" id="9794147at2"/>
<name>A0A316TPX7_9BACT</name>
<accession>A0A316TPX7</accession>
<dbReference type="InterPro" id="IPR007372">
    <property type="entry name" value="Lipid/polyisoprenoid-bd_YceI"/>
</dbReference>
<dbReference type="PANTHER" id="PTHR34406:SF1">
    <property type="entry name" value="PROTEIN YCEI"/>
    <property type="match status" value="1"/>
</dbReference>
<dbReference type="RefSeq" id="WP_109648151.1">
    <property type="nucleotide sequence ID" value="NZ_QGGB01000012.1"/>
</dbReference>
<dbReference type="AlphaFoldDB" id="A0A316TPX7"/>
<dbReference type="InterPro" id="IPR036761">
    <property type="entry name" value="TTHA0802/YceI-like_sf"/>
</dbReference>